<evidence type="ECO:0000256" key="3">
    <source>
        <dbReference type="SAM" id="MobiDB-lite"/>
    </source>
</evidence>
<evidence type="ECO:0000259" key="6">
    <source>
        <dbReference type="PROSITE" id="PS01180"/>
    </source>
</evidence>
<dbReference type="CDD" id="cd00041">
    <property type="entry name" value="CUB"/>
    <property type="match status" value="1"/>
</dbReference>
<dbReference type="PROSITE" id="PS01180">
    <property type="entry name" value="CUB"/>
    <property type="match status" value="1"/>
</dbReference>
<feature type="domain" description="CUB" evidence="6">
    <location>
        <begin position="180"/>
        <end position="286"/>
    </location>
</feature>
<feature type="signal peptide" evidence="5">
    <location>
        <begin position="1"/>
        <end position="20"/>
    </location>
</feature>
<accession>A0A9P0DKU9</accession>
<dbReference type="PANTHER" id="PTHR24652">
    <property type="entry name" value="LOW-DENSITY LIPOPROTEIN RECEPTOR CLASS A DOMAIN-CONTAINING PROTEIN 2"/>
    <property type="match status" value="1"/>
</dbReference>
<dbReference type="Proteomes" id="UP001152799">
    <property type="component" value="Chromosome 1"/>
</dbReference>
<dbReference type="InterPro" id="IPR042333">
    <property type="entry name" value="LRAD2/Mig-13-like"/>
</dbReference>
<dbReference type="PROSITE" id="PS01209">
    <property type="entry name" value="LDLRA_1"/>
    <property type="match status" value="1"/>
</dbReference>
<keyword evidence="4" id="KW-0812">Transmembrane</keyword>
<dbReference type="OrthoDB" id="19606at2759"/>
<name>A0A9P0DKU9_9CUCU</name>
<keyword evidence="4" id="KW-1133">Transmembrane helix</keyword>
<sequence length="764" mass="86130">MFKILVLVYHFIIFLHFSVAFLKDYKSIDICNLHNARKLYVEYGTSGGLLANYKNQVQDKSRFLEQNVSQKKCSIELITCPSCVIHISFQYLNISRTCGKSSTFSQCGCDYILLHEPPFESASGEQFCGRYMQNNFSELSYHSRTRLTSLDFVYTHDYGHAFTLQFSAKRNQLTFNGYPTNTHLNNDSQIITSPFFPNPYPPDLSAEYVIQCHSRESCRIRLIFTDFLMADSSILEFFDYNGQRMYVISGNIFRPPVIVSSGPSLIMRFYANGASSMGFKAIYSFSTGNVDDIALKPNIDCGGQVNNLGGGITMMDMVTDGTKYYDCVWIVKMATNFLHRKTHLYVKVVNFTDFAGTTELILRQGVTSSEPTVEVLKFPISQFRSSKEKEHIVPIEEGFYISLRGLFKPESKVSIVYAAFNYKDCFSGLDFLCRNLRCISALLNCDGFDHCGDTSDESSECSEDPTAHRDFSKIPNFLFPKIEPYADLTTATFVFLLCTFGLIGIILAMAVLLFRVNMRARNERRIQDHIETIHAILEEGLSDIDEESIIPDEPPDYEAPPEYSEVLKYRCANPPKYRSESPDAEPMSTSFCTSSSSSSLKSISSGKSTNESAYGIDFSCQIDLPESPPPAYEEMGISPEITIPINLNTEMDNVASSSRTTLEEHVSIKIETSSDEDMDEKISCSSEKDFKGSDISSKDNIKKPQSTIYLKGSSLTVKSVSDENLATYFSESEMMYMKSDDTDFRIGNKLTKRSFSANDLGNYM</sequence>
<dbReference type="SMART" id="SM00192">
    <property type="entry name" value="LDLa"/>
    <property type="match status" value="1"/>
</dbReference>
<evidence type="ECO:0000256" key="5">
    <source>
        <dbReference type="SAM" id="SignalP"/>
    </source>
</evidence>
<evidence type="ECO:0000256" key="4">
    <source>
        <dbReference type="SAM" id="Phobius"/>
    </source>
</evidence>
<dbReference type="Gene3D" id="2.60.120.290">
    <property type="entry name" value="Spermadhesin, CUB domain"/>
    <property type="match status" value="1"/>
</dbReference>
<dbReference type="SUPFAM" id="SSF49854">
    <property type="entry name" value="Spermadhesin, CUB domain"/>
    <property type="match status" value="1"/>
</dbReference>
<feature type="region of interest" description="Disordered" evidence="3">
    <location>
        <begin position="672"/>
        <end position="698"/>
    </location>
</feature>
<dbReference type="SMART" id="SM00042">
    <property type="entry name" value="CUB"/>
    <property type="match status" value="1"/>
</dbReference>
<gene>
    <name evidence="7" type="ORF">CEUTPL_LOCUS1642</name>
</gene>
<dbReference type="Pfam" id="PF00431">
    <property type="entry name" value="CUB"/>
    <property type="match status" value="1"/>
</dbReference>
<dbReference type="SUPFAM" id="SSF57424">
    <property type="entry name" value="LDL receptor-like module"/>
    <property type="match status" value="1"/>
</dbReference>
<dbReference type="Gene3D" id="4.10.400.10">
    <property type="entry name" value="Low-density Lipoprotein Receptor"/>
    <property type="match status" value="1"/>
</dbReference>
<dbReference type="InterPro" id="IPR000859">
    <property type="entry name" value="CUB_dom"/>
</dbReference>
<feature type="compositionally biased region" description="Low complexity" evidence="3">
    <location>
        <begin position="588"/>
        <end position="609"/>
    </location>
</feature>
<feature type="transmembrane region" description="Helical" evidence="4">
    <location>
        <begin position="493"/>
        <end position="516"/>
    </location>
</feature>
<feature type="disulfide bond" evidence="2">
    <location>
        <begin position="433"/>
        <end position="451"/>
    </location>
</feature>
<feature type="chain" id="PRO_5040124959" description="CUB domain-containing protein" evidence="5">
    <location>
        <begin position="21"/>
        <end position="764"/>
    </location>
</feature>
<reference evidence="7" key="1">
    <citation type="submission" date="2022-01" db="EMBL/GenBank/DDBJ databases">
        <authorList>
            <person name="King R."/>
        </authorList>
    </citation>
    <scope>NUCLEOTIDE SEQUENCE</scope>
</reference>
<dbReference type="AlphaFoldDB" id="A0A9P0DKU9"/>
<dbReference type="CDD" id="cd00112">
    <property type="entry name" value="LDLa"/>
    <property type="match status" value="1"/>
</dbReference>
<organism evidence="7 8">
    <name type="scientific">Ceutorhynchus assimilis</name>
    <name type="common">cabbage seed weevil</name>
    <dbReference type="NCBI Taxonomy" id="467358"/>
    <lineage>
        <taxon>Eukaryota</taxon>
        <taxon>Metazoa</taxon>
        <taxon>Ecdysozoa</taxon>
        <taxon>Arthropoda</taxon>
        <taxon>Hexapoda</taxon>
        <taxon>Insecta</taxon>
        <taxon>Pterygota</taxon>
        <taxon>Neoptera</taxon>
        <taxon>Endopterygota</taxon>
        <taxon>Coleoptera</taxon>
        <taxon>Polyphaga</taxon>
        <taxon>Cucujiformia</taxon>
        <taxon>Curculionidae</taxon>
        <taxon>Ceutorhynchinae</taxon>
        <taxon>Ceutorhynchus</taxon>
    </lineage>
</organism>
<proteinExistence type="predicted"/>
<dbReference type="InterPro" id="IPR002172">
    <property type="entry name" value="LDrepeatLR_classA_rpt"/>
</dbReference>
<dbReference type="InterPro" id="IPR036055">
    <property type="entry name" value="LDL_receptor-like_sf"/>
</dbReference>
<dbReference type="PROSITE" id="PS50068">
    <property type="entry name" value="LDLRA_2"/>
    <property type="match status" value="1"/>
</dbReference>
<keyword evidence="1 2" id="KW-1015">Disulfide bond</keyword>
<dbReference type="InterPro" id="IPR035914">
    <property type="entry name" value="Sperma_CUB_dom_sf"/>
</dbReference>
<evidence type="ECO:0000313" key="7">
    <source>
        <dbReference type="EMBL" id="CAH1122587.1"/>
    </source>
</evidence>
<evidence type="ECO:0000256" key="2">
    <source>
        <dbReference type="PROSITE-ProRule" id="PRU00124"/>
    </source>
</evidence>
<keyword evidence="8" id="KW-1185">Reference proteome</keyword>
<comment type="caution">
    <text evidence="2">Lacks conserved residue(s) required for the propagation of feature annotation.</text>
</comment>
<dbReference type="InterPro" id="IPR023415">
    <property type="entry name" value="LDLR_class-A_CS"/>
</dbReference>
<feature type="compositionally biased region" description="Basic and acidic residues" evidence="3">
    <location>
        <begin position="680"/>
        <end position="698"/>
    </location>
</feature>
<evidence type="ECO:0000256" key="1">
    <source>
        <dbReference type="ARBA" id="ARBA00023157"/>
    </source>
</evidence>
<dbReference type="PANTHER" id="PTHR24652:SF67">
    <property type="entry name" value="LOW-DENSITY LIPOPROTEIN RECEPTOR CLASS A DOMAIN-CONTAINING PROTEIN 2"/>
    <property type="match status" value="1"/>
</dbReference>
<keyword evidence="5" id="KW-0732">Signal</keyword>
<protein>
    <recommendedName>
        <fullName evidence="6">CUB domain-containing protein</fullName>
    </recommendedName>
</protein>
<evidence type="ECO:0000313" key="8">
    <source>
        <dbReference type="Proteomes" id="UP001152799"/>
    </source>
</evidence>
<keyword evidence="4" id="KW-0472">Membrane</keyword>
<feature type="region of interest" description="Disordered" evidence="3">
    <location>
        <begin position="577"/>
        <end position="610"/>
    </location>
</feature>
<dbReference type="EMBL" id="OU892277">
    <property type="protein sequence ID" value="CAH1122587.1"/>
    <property type="molecule type" value="Genomic_DNA"/>
</dbReference>